<accession>A0A553P0J4</accession>
<evidence type="ECO:0000313" key="3">
    <source>
        <dbReference type="Proteomes" id="UP000318571"/>
    </source>
</evidence>
<protein>
    <submittedName>
        <fullName evidence="2">Uncharacterized protein</fullName>
    </submittedName>
</protein>
<dbReference type="Proteomes" id="UP000318571">
    <property type="component" value="Chromosome 9"/>
</dbReference>
<feature type="chain" id="PRO_5021885238" evidence="1">
    <location>
        <begin position="25"/>
        <end position="97"/>
    </location>
</feature>
<comment type="caution">
    <text evidence="2">The sequence shown here is derived from an EMBL/GenBank/DDBJ whole genome shotgun (WGS) entry which is preliminary data.</text>
</comment>
<proteinExistence type="predicted"/>
<evidence type="ECO:0000313" key="2">
    <source>
        <dbReference type="EMBL" id="TRY71197.1"/>
    </source>
</evidence>
<gene>
    <name evidence="2" type="ORF">TCAL_16361</name>
</gene>
<evidence type="ECO:0000256" key="1">
    <source>
        <dbReference type="SAM" id="SignalP"/>
    </source>
</evidence>
<dbReference type="EMBL" id="VCGU01000009">
    <property type="protein sequence ID" value="TRY71197.1"/>
    <property type="molecule type" value="Genomic_DNA"/>
</dbReference>
<keyword evidence="3" id="KW-1185">Reference proteome</keyword>
<organism evidence="2 3">
    <name type="scientific">Tigriopus californicus</name>
    <name type="common">Marine copepod</name>
    <dbReference type="NCBI Taxonomy" id="6832"/>
    <lineage>
        <taxon>Eukaryota</taxon>
        <taxon>Metazoa</taxon>
        <taxon>Ecdysozoa</taxon>
        <taxon>Arthropoda</taxon>
        <taxon>Crustacea</taxon>
        <taxon>Multicrustacea</taxon>
        <taxon>Hexanauplia</taxon>
        <taxon>Copepoda</taxon>
        <taxon>Harpacticoida</taxon>
        <taxon>Harpacticidae</taxon>
        <taxon>Tigriopus</taxon>
    </lineage>
</organism>
<sequence>MSLRGKFQFMLVALCLAFFSAVNASYGYGYGYPAGAAYPAGAKGLVTYPNGATVPVEPYPVQAARAAHLSAKAATYAAYGAPAYGYAGPAVAYGYGH</sequence>
<feature type="signal peptide" evidence="1">
    <location>
        <begin position="1"/>
        <end position="24"/>
    </location>
</feature>
<dbReference type="AlphaFoldDB" id="A0A553P0J4"/>
<keyword evidence="1" id="KW-0732">Signal</keyword>
<name>A0A553P0J4_TIGCA</name>
<reference evidence="2 3" key="1">
    <citation type="journal article" date="2018" name="Nat. Ecol. Evol.">
        <title>Genomic signatures of mitonuclear coevolution across populations of Tigriopus californicus.</title>
        <authorList>
            <person name="Barreto F.S."/>
            <person name="Watson E.T."/>
            <person name="Lima T.G."/>
            <person name="Willett C.S."/>
            <person name="Edmands S."/>
            <person name="Li W."/>
            <person name="Burton R.S."/>
        </authorList>
    </citation>
    <scope>NUCLEOTIDE SEQUENCE [LARGE SCALE GENOMIC DNA]</scope>
    <source>
        <strain evidence="2 3">San Diego</strain>
    </source>
</reference>